<gene>
    <name evidence="14" type="ORF">FJ651_03280</name>
</gene>
<name>A0A506PQ09_9FLAO</name>
<accession>A0A506PQ09</accession>
<keyword evidence="6 11" id="KW-0798">TonB box</keyword>
<dbReference type="Gene3D" id="2.40.170.20">
    <property type="entry name" value="TonB-dependent receptor, beta-barrel domain"/>
    <property type="match status" value="1"/>
</dbReference>
<evidence type="ECO:0000313" key="15">
    <source>
        <dbReference type="Proteomes" id="UP000317332"/>
    </source>
</evidence>
<dbReference type="CDD" id="cd01347">
    <property type="entry name" value="ligand_gated_channel"/>
    <property type="match status" value="1"/>
</dbReference>
<dbReference type="Proteomes" id="UP000317332">
    <property type="component" value="Unassembled WGS sequence"/>
</dbReference>
<dbReference type="InterPro" id="IPR039426">
    <property type="entry name" value="TonB-dep_rcpt-like"/>
</dbReference>
<comment type="similarity">
    <text evidence="10 11">Belongs to the TonB-dependent receptor family.</text>
</comment>
<keyword evidence="4 10" id="KW-0812">Transmembrane</keyword>
<keyword evidence="15" id="KW-1185">Reference proteome</keyword>
<dbReference type="Gene3D" id="2.170.130.10">
    <property type="entry name" value="TonB-dependent receptor, plug domain"/>
    <property type="match status" value="1"/>
</dbReference>
<dbReference type="RefSeq" id="WP_140988966.1">
    <property type="nucleotide sequence ID" value="NZ_VHIQ01000001.1"/>
</dbReference>
<keyword evidence="3 10" id="KW-1134">Transmembrane beta strand</keyword>
<evidence type="ECO:0000256" key="1">
    <source>
        <dbReference type="ARBA" id="ARBA00004571"/>
    </source>
</evidence>
<evidence type="ECO:0000259" key="13">
    <source>
        <dbReference type="Pfam" id="PF07715"/>
    </source>
</evidence>
<reference evidence="14 15" key="1">
    <citation type="submission" date="2019-06" db="EMBL/GenBank/DDBJ databases">
        <title>Flavobacteriaceae Paucihalobacterium erythroidium CWB-1, complete genome.</title>
        <authorList>
            <person name="Wu S."/>
        </authorList>
    </citation>
    <scope>NUCLEOTIDE SEQUENCE [LARGE SCALE GENOMIC DNA]</scope>
    <source>
        <strain evidence="14 15">CWB-1</strain>
    </source>
</reference>
<dbReference type="InterPro" id="IPR000531">
    <property type="entry name" value="Beta-barrel_TonB"/>
</dbReference>
<keyword evidence="2 10" id="KW-0813">Transport</keyword>
<keyword evidence="5" id="KW-0732">Signal</keyword>
<dbReference type="GO" id="GO:0015344">
    <property type="term" value="F:siderophore uptake transmembrane transporter activity"/>
    <property type="evidence" value="ECO:0007669"/>
    <property type="project" value="TreeGrafter"/>
</dbReference>
<feature type="domain" description="TonB-dependent receptor-like beta-barrel" evidence="12">
    <location>
        <begin position="203"/>
        <end position="669"/>
    </location>
</feature>
<sequence length="694" mass="77605">MSLNKNNLTLIFFIFFIGRSSAQESSGTPKDSLEVESLSEVLITGTRTLRQLSSLPLPAQIISKKQIQNINSVRLSNVLGEQTGLITVPDFGGGEGIQLQGLDSQYTLILIDGVPLIGRLAGTLDLNRITVGNIQQIEVVKGASSSLYGSEALGGVVNIITEIPKEGLDAEINYRQSSFNTSDLSTSLSHKKEQFSINGFLNRFSSDGYNLGNNPAINTVEPFENYTLNTKIGYELSEKTDAKISLRYFTQNQDFVASEALRGESDINEWNALLLFNHEFNSKWQSTFEFYTTRYKTNEFLDDDTGNRFSDNFFNQLMIRPEGRAIFKLNENNEFVGGIGLTHETLDRTNFSTTPLFNAPYIYAQWDAHLNDQLNVIVGARYDSHNEYESQLSPKAALRYEVNNKLAIKGSVGYGFKAPDFRQLYFDFNNTTVGYTVLGYNVVEEAIANLQNQGQIANILVPVSQFDSALKAESSVSFNLGFDYDISSSVKLNVNAFRNNINNLIDTQIIANKTNGQNVFSYFNISEVYTQGLEFNASWKPNNELSISGGYQLLYAKDKEAEAAFSNGEVFARQSPTSPAFQLSENDYFGLLNRSRHMANFKVFYNLPQWKLSTNLRVVYRSKFGLFDSNGNGYLDNFDSFVEGNAVVNLAVNKTLFDKYKLGIGADNLFNFTDAPNIPNVPGRIIYATLNFQL</sequence>
<evidence type="ECO:0000256" key="11">
    <source>
        <dbReference type="RuleBase" id="RU003357"/>
    </source>
</evidence>
<dbReference type="PANTHER" id="PTHR30069:SF29">
    <property type="entry name" value="HEMOGLOBIN AND HEMOGLOBIN-HAPTOGLOBIN-BINDING PROTEIN 1-RELATED"/>
    <property type="match status" value="1"/>
</dbReference>
<dbReference type="GO" id="GO:0044718">
    <property type="term" value="P:siderophore transmembrane transport"/>
    <property type="evidence" value="ECO:0007669"/>
    <property type="project" value="TreeGrafter"/>
</dbReference>
<keyword evidence="7 10" id="KW-0472">Membrane</keyword>
<evidence type="ECO:0000256" key="3">
    <source>
        <dbReference type="ARBA" id="ARBA00022452"/>
    </source>
</evidence>
<dbReference type="PANTHER" id="PTHR30069">
    <property type="entry name" value="TONB-DEPENDENT OUTER MEMBRANE RECEPTOR"/>
    <property type="match status" value="1"/>
</dbReference>
<dbReference type="GO" id="GO:0009279">
    <property type="term" value="C:cell outer membrane"/>
    <property type="evidence" value="ECO:0007669"/>
    <property type="project" value="UniProtKB-SubCell"/>
</dbReference>
<evidence type="ECO:0000256" key="10">
    <source>
        <dbReference type="PROSITE-ProRule" id="PRU01360"/>
    </source>
</evidence>
<dbReference type="SUPFAM" id="SSF56935">
    <property type="entry name" value="Porins"/>
    <property type="match status" value="1"/>
</dbReference>
<evidence type="ECO:0000259" key="12">
    <source>
        <dbReference type="Pfam" id="PF00593"/>
    </source>
</evidence>
<comment type="caution">
    <text evidence="14">The sequence shown here is derived from an EMBL/GenBank/DDBJ whole genome shotgun (WGS) entry which is preliminary data.</text>
</comment>
<dbReference type="AlphaFoldDB" id="A0A506PQ09"/>
<organism evidence="14 15">
    <name type="scientific">Paucihalobacter ruber</name>
    <dbReference type="NCBI Taxonomy" id="2567861"/>
    <lineage>
        <taxon>Bacteria</taxon>
        <taxon>Pseudomonadati</taxon>
        <taxon>Bacteroidota</taxon>
        <taxon>Flavobacteriia</taxon>
        <taxon>Flavobacteriales</taxon>
        <taxon>Flavobacteriaceae</taxon>
        <taxon>Paucihalobacter</taxon>
    </lineage>
</organism>
<dbReference type="InterPro" id="IPR012910">
    <property type="entry name" value="Plug_dom"/>
</dbReference>
<evidence type="ECO:0000256" key="7">
    <source>
        <dbReference type="ARBA" id="ARBA00023136"/>
    </source>
</evidence>
<evidence type="ECO:0000313" key="14">
    <source>
        <dbReference type="EMBL" id="TPV35956.1"/>
    </source>
</evidence>
<feature type="domain" description="TonB-dependent receptor plug" evidence="13">
    <location>
        <begin position="53"/>
        <end position="156"/>
    </location>
</feature>
<comment type="subcellular location">
    <subcellularLocation>
        <location evidence="1 10">Cell outer membrane</location>
        <topology evidence="1 10">Multi-pass membrane protein</topology>
    </subcellularLocation>
</comment>
<evidence type="ECO:0000256" key="4">
    <source>
        <dbReference type="ARBA" id="ARBA00022692"/>
    </source>
</evidence>
<protein>
    <submittedName>
        <fullName evidence="14">TonB-dependent receptor</fullName>
    </submittedName>
</protein>
<dbReference type="Pfam" id="PF07715">
    <property type="entry name" value="Plug"/>
    <property type="match status" value="1"/>
</dbReference>
<evidence type="ECO:0000256" key="9">
    <source>
        <dbReference type="ARBA" id="ARBA00023237"/>
    </source>
</evidence>
<dbReference type="Pfam" id="PF00593">
    <property type="entry name" value="TonB_dep_Rec_b-barrel"/>
    <property type="match status" value="1"/>
</dbReference>
<dbReference type="EMBL" id="VHIQ01000001">
    <property type="protein sequence ID" value="TPV35956.1"/>
    <property type="molecule type" value="Genomic_DNA"/>
</dbReference>
<dbReference type="InterPro" id="IPR037066">
    <property type="entry name" value="Plug_dom_sf"/>
</dbReference>
<keyword evidence="8 14" id="KW-0675">Receptor</keyword>
<dbReference type="OrthoDB" id="9764669at2"/>
<evidence type="ECO:0000256" key="2">
    <source>
        <dbReference type="ARBA" id="ARBA00022448"/>
    </source>
</evidence>
<dbReference type="PROSITE" id="PS52016">
    <property type="entry name" value="TONB_DEPENDENT_REC_3"/>
    <property type="match status" value="1"/>
</dbReference>
<evidence type="ECO:0000256" key="5">
    <source>
        <dbReference type="ARBA" id="ARBA00022729"/>
    </source>
</evidence>
<evidence type="ECO:0000256" key="6">
    <source>
        <dbReference type="ARBA" id="ARBA00023077"/>
    </source>
</evidence>
<dbReference type="InterPro" id="IPR036942">
    <property type="entry name" value="Beta-barrel_TonB_sf"/>
</dbReference>
<proteinExistence type="inferred from homology"/>
<keyword evidence="9 10" id="KW-0998">Cell outer membrane</keyword>
<evidence type="ECO:0000256" key="8">
    <source>
        <dbReference type="ARBA" id="ARBA00023170"/>
    </source>
</evidence>